<dbReference type="EMBL" id="AE008692">
    <property type="protein sequence ID" value="AAV90488.1"/>
    <property type="molecule type" value="Genomic_DNA"/>
</dbReference>
<dbReference type="AlphaFoldDB" id="H2VFM7"/>
<dbReference type="KEGG" id="zmo:ZMO1864"/>
<evidence type="ECO:0000313" key="2">
    <source>
        <dbReference type="Proteomes" id="UP000001173"/>
    </source>
</evidence>
<gene>
    <name evidence="1" type="ordered locus">ZMO1864</name>
</gene>
<keyword evidence="2" id="KW-1185">Reference proteome</keyword>
<proteinExistence type="predicted"/>
<dbReference type="HOGENOM" id="CLU_055261_15_0_5"/>
<accession>H2VFM7</accession>
<sequence length="159" mass="18143">MPEQRLRTQKTKRCPSDIMDAEWNPISPSPPLGIVADYVKLISVTREGINDMRYFARSSCSRFHEVAGRFLSRIIYDKRLILDHVQAGRDTSVIDSQSIRLPHTTKDRKRQAINTNGCPRMTNRATANTSRIVPDRILSDPWLSASLAMSETSVCIWRL</sequence>
<dbReference type="RefSeq" id="WP_011241593.1">
    <property type="nucleotide sequence ID" value="NC_006526.2"/>
</dbReference>
<dbReference type="eggNOG" id="COG3293">
    <property type="taxonomic scope" value="Bacteria"/>
</dbReference>
<reference evidence="1 2" key="2">
    <citation type="journal article" date="2009" name="Nat. Biotechnol.">
        <title>Improved genome annotation for Zymomonas mobilis.</title>
        <authorList>
            <person name="Yang S."/>
            <person name="Pappas K.M."/>
            <person name="Hauser L.J."/>
            <person name="Land M.L."/>
            <person name="Chen G.L."/>
            <person name="Hurst G.B."/>
            <person name="Pan C."/>
            <person name="Kouvelis V.N."/>
            <person name="Typas M.A."/>
            <person name="Pelletier D.A."/>
            <person name="Klingeman D.M."/>
            <person name="Chang Y.J."/>
            <person name="Samatova N.F."/>
            <person name="Brown S.D."/>
        </authorList>
    </citation>
    <scope>NUCLEOTIDE SEQUENCE [LARGE SCALE GENOMIC DNA]</scope>
    <source>
        <strain evidence="2">ATCC 31821 / ZM4 / CP4</strain>
    </source>
</reference>
<protein>
    <submittedName>
        <fullName evidence="1">Transposase IS5 family protein</fullName>
    </submittedName>
</protein>
<evidence type="ECO:0000313" key="1">
    <source>
        <dbReference type="EMBL" id="AAV90488.1"/>
    </source>
</evidence>
<organism evidence="1 2">
    <name type="scientific">Zymomonas mobilis subsp. mobilis (strain ATCC 31821 / ZM4 / CP4)</name>
    <dbReference type="NCBI Taxonomy" id="264203"/>
    <lineage>
        <taxon>Bacteria</taxon>
        <taxon>Pseudomonadati</taxon>
        <taxon>Pseudomonadota</taxon>
        <taxon>Alphaproteobacteria</taxon>
        <taxon>Sphingomonadales</taxon>
        <taxon>Zymomonadaceae</taxon>
        <taxon>Zymomonas</taxon>
    </lineage>
</organism>
<name>H2VFM7_ZYMMO</name>
<reference evidence="1 2" key="1">
    <citation type="journal article" date="2005" name="Nat. Biotechnol.">
        <title>The genome sequence of the ethanologenic bacterium Zymomonas mobilis ZM4.</title>
        <authorList>
            <person name="Seo J.S."/>
            <person name="Chong H."/>
            <person name="Park H.S."/>
            <person name="Yoon K.O."/>
            <person name="Jung C."/>
            <person name="Kim J.J."/>
            <person name="Hong J.H."/>
            <person name="Kim H."/>
            <person name="Kim J.H."/>
            <person name="Kil J.I."/>
            <person name="Park C.J."/>
            <person name="Oh H.M."/>
            <person name="Lee J.S."/>
            <person name="Jin S.J."/>
            <person name="Um H.W."/>
            <person name="Lee H.J."/>
            <person name="Oh S.J."/>
            <person name="Kim J.Y."/>
            <person name="Kang H.L."/>
            <person name="Lee S.Y."/>
            <person name="Lee K.J."/>
            <person name="Kang H.S."/>
        </authorList>
    </citation>
    <scope>NUCLEOTIDE SEQUENCE [LARGE SCALE GENOMIC DNA]</scope>
    <source>
        <strain evidence="2">ATCC 31821 / ZM4 / CP4</strain>
    </source>
</reference>
<dbReference type="Proteomes" id="UP000001173">
    <property type="component" value="Chromosome"/>
</dbReference>